<protein>
    <recommendedName>
        <fullName evidence="1">Carbohydrate-binding domain-containing protein</fullName>
    </recommendedName>
</protein>
<reference evidence="2" key="2">
    <citation type="journal article" date="2021" name="PeerJ">
        <title>Extensive microbial diversity within the chicken gut microbiome revealed by metagenomics and culture.</title>
        <authorList>
            <person name="Gilroy R."/>
            <person name="Ravi A."/>
            <person name="Getino M."/>
            <person name="Pursley I."/>
            <person name="Horton D.L."/>
            <person name="Alikhan N.F."/>
            <person name="Baker D."/>
            <person name="Gharbi K."/>
            <person name="Hall N."/>
            <person name="Watson M."/>
            <person name="Adriaenssens E.M."/>
            <person name="Foster-Nyarko E."/>
            <person name="Jarju S."/>
            <person name="Secka A."/>
            <person name="Antonio M."/>
            <person name="Oren A."/>
            <person name="Chaudhuri R.R."/>
            <person name="La Ragione R."/>
            <person name="Hildebrand F."/>
            <person name="Pallen M.J."/>
        </authorList>
    </citation>
    <scope>NUCLEOTIDE SEQUENCE</scope>
    <source>
        <strain evidence="2">1383</strain>
    </source>
</reference>
<dbReference type="CDD" id="cd09620">
    <property type="entry name" value="CBM9_like_3"/>
    <property type="match status" value="1"/>
</dbReference>
<evidence type="ECO:0000313" key="3">
    <source>
        <dbReference type="Proteomes" id="UP000824161"/>
    </source>
</evidence>
<dbReference type="GO" id="GO:0016052">
    <property type="term" value="P:carbohydrate catabolic process"/>
    <property type="evidence" value="ECO:0007669"/>
    <property type="project" value="InterPro"/>
</dbReference>
<dbReference type="AlphaFoldDB" id="A0A9D1KT11"/>
<dbReference type="Proteomes" id="UP000824161">
    <property type="component" value="Unassembled WGS sequence"/>
</dbReference>
<dbReference type="GO" id="GO:0030246">
    <property type="term" value="F:carbohydrate binding"/>
    <property type="evidence" value="ECO:0007669"/>
    <property type="project" value="InterPro"/>
</dbReference>
<dbReference type="InterPro" id="IPR010502">
    <property type="entry name" value="Carb-bd_dom_fam9"/>
</dbReference>
<feature type="domain" description="Carbohydrate-binding" evidence="1">
    <location>
        <begin position="23"/>
        <end position="211"/>
    </location>
</feature>
<dbReference type="EMBL" id="DVLY01000147">
    <property type="protein sequence ID" value="HIT98361.1"/>
    <property type="molecule type" value="Genomic_DNA"/>
</dbReference>
<sequence length="212" mass="24041">MDMIFIQLASSLLNLPAATAELQANAPVQNIDIVNWEQFDYHPKVTFQAGWNQDGLLLHFHVEEQHILSAHTTLEAPAYQDSCVEFFYSPTGDGSYYNLEMSCTGSLLWHYKTADGQKTTFGEEDLKKIVIETSLPKHTLIDNREGGSWELTVFIPAECLPEGFLKSGREFTANFYKCGDNTVQKHYLTWAPIDTEKPSFHQPQCFGKITLQ</sequence>
<reference evidence="2" key="1">
    <citation type="submission" date="2020-10" db="EMBL/GenBank/DDBJ databases">
        <authorList>
            <person name="Gilroy R."/>
        </authorList>
    </citation>
    <scope>NUCLEOTIDE SEQUENCE</scope>
    <source>
        <strain evidence="2">1383</strain>
    </source>
</reference>
<evidence type="ECO:0000313" key="2">
    <source>
        <dbReference type="EMBL" id="HIT98361.1"/>
    </source>
</evidence>
<gene>
    <name evidence="2" type="ORF">IAC44_05925</name>
</gene>
<comment type="caution">
    <text evidence="2">The sequence shown here is derived from an EMBL/GenBank/DDBJ whole genome shotgun (WGS) entry which is preliminary data.</text>
</comment>
<accession>A0A9D1KT11</accession>
<dbReference type="GO" id="GO:0004553">
    <property type="term" value="F:hydrolase activity, hydrolyzing O-glycosyl compounds"/>
    <property type="evidence" value="ECO:0007669"/>
    <property type="project" value="InterPro"/>
</dbReference>
<proteinExistence type="predicted"/>
<name>A0A9D1KT11_9FLAO</name>
<dbReference type="Pfam" id="PF16011">
    <property type="entry name" value="CBM9_2"/>
    <property type="match status" value="1"/>
</dbReference>
<organism evidence="2 3">
    <name type="scientific">Candidatus Merdimorpha stercoravium</name>
    <dbReference type="NCBI Taxonomy" id="2840863"/>
    <lineage>
        <taxon>Bacteria</taxon>
        <taxon>Pseudomonadati</taxon>
        <taxon>Bacteroidota</taxon>
        <taxon>Flavobacteriia</taxon>
        <taxon>Flavobacteriales</taxon>
        <taxon>Candidatus Merdimorpha</taxon>
    </lineage>
</organism>
<dbReference type="SUPFAM" id="SSF49344">
    <property type="entry name" value="CBD9-like"/>
    <property type="match status" value="1"/>
</dbReference>
<dbReference type="Gene3D" id="2.60.40.1190">
    <property type="match status" value="1"/>
</dbReference>
<evidence type="ECO:0000259" key="1">
    <source>
        <dbReference type="Pfam" id="PF16011"/>
    </source>
</evidence>